<protein>
    <submittedName>
        <fullName evidence="9">Uncharacterized protein YgbK (DUF1537 family)</fullName>
    </submittedName>
</protein>
<evidence type="ECO:0000313" key="9">
    <source>
        <dbReference type="EMBL" id="MBB3330995.1"/>
    </source>
</evidence>
<dbReference type="AlphaFoldDB" id="A0A7W5PAU1"/>
<evidence type="ECO:0000313" key="10">
    <source>
        <dbReference type="Proteomes" id="UP000553442"/>
    </source>
</evidence>
<evidence type="ECO:0000259" key="8">
    <source>
        <dbReference type="Pfam" id="PF17042"/>
    </source>
</evidence>
<dbReference type="SUPFAM" id="SSF142764">
    <property type="entry name" value="YgbK-like"/>
    <property type="match status" value="1"/>
</dbReference>
<dbReference type="Gene3D" id="3.40.980.20">
    <property type="entry name" value="Four-carbon acid sugar kinase, nucleotide binding domain"/>
    <property type="match status" value="1"/>
</dbReference>
<keyword evidence="6" id="KW-0119">Carbohydrate metabolism</keyword>
<dbReference type="Pfam" id="PF07005">
    <property type="entry name" value="SBD_N"/>
    <property type="match status" value="1"/>
</dbReference>
<keyword evidence="2" id="KW-0808">Transferase</keyword>
<comment type="caution">
    <text evidence="9">The sequence shown here is derived from an EMBL/GenBank/DDBJ whole genome shotgun (WGS) entry which is preliminary data.</text>
</comment>
<dbReference type="RefSeq" id="WP_183331189.1">
    <property type="nucleotide sequence ID" value="NZ_JACHZF010000011.1"/>
</dbReference>
<gene>
    <name evidence="9" type="ORF">BDK63_001870</name>
</gene>
<name>A0A7W5PAU1_9GAMM</name>
<keyword evidence="10" id="KW-1185">Reference proteome</keyword>
<dbReference type="EMBL" id="JACHZF010000011">
    <property type="protein sequence ID" value="MBB3330995.1"/>
    <property type="molecule type" value="Genomic_DNA"/>
</dbReference>
<evidence type="ECO:0000256" key="3">
    <source>
        <dbReference type="ARBA" id="ARBA00022741"/>
    </source>
</evidence>
<accession>A0A7W5PAU1</accession>
<dbReference type="Pfam" id="PF17042">
    <property type="entry name" value="NBD_C"/>
    <property type="match status" value="1"/>
</dbReference>
<evidence type="ECO:0000256" key="4">
    <source>
        <dbReference type="ARBA" id="ARBA00022777"/>
    </source>
</evidence>
<dbReference type="InterPro" id="IPR042213">
    <property type="entry name" value="NBD_C_sf"/>
</dbReference>
<reference evidence="9 10" key="1">
    <citation type="submission" date="2020-08" db="EMBL/GenBank/DDBJ databases">
        <title>Genomic Encyclopedia of Archaeal and Bacterial Type Strains, Phase II (KMG-II): from individual species to whole genera.</title>
        <authorList>
            <person name="Goeker M."/>
        </authorList>
    </citation>
    <scope>NUCLEOTIDE SEQUENCE [LARGE SCALE GENOMIC DNA]</scope>
    <source>
        <strain evidence="9 10">5AG</strain>
    </source>
</reference>
<evidence type="ECO:0000256" key="2">
    <source>
        <dbReference type="ARBA" id="ARBA00022679"/>
    </source>
</evidence>
<dbReference type="InterPro" id="IPR031475">
    <property type="entry name" value="NBD_C"/>
</dbReference>
<feature type="domain" description="Four-carbon acid sugar kinase nucleotide binding" evidence="8">
    <location>
        <begin position="295"/>
        <end position="378"/>
    </location>
</feature>
<dbReference type="Proteomes" id="UP000553442">
    <property type="component" value="Unassembled WGS sequence"/>
</dbReference>
<dbReference type="Gene3D" id="3.40.50.10840">
    <property type="entry name" value="Putative sugar-binding, N-terminal domain"/>
    <property type="match status" value="1"/>
</dbReference>
<evidence type="ECO:0000256" key="6">
    <source>
        <dbReference type="ARBA" id="ARBA00023277"/>
    </source>
</evidence>
<sequence>MSRCRVAIVADDLTGALDAAAPFAARGAVTRVVIALEQVETALSSWAGDMPEVIAVNTESRHLAPEAAAARVARAARALAPLAPEWWFKKIDSTLRGQVVAEALALRRATGRRVLLAPAVPAQGRTVRDAEVRVDGEPLAATAYGQDARSAPPAGPLDRLFAGAGVPLARYRPLSGALLPDTDCVCDAAVPADLARIQDAMGAAAADWLPVGAAGLAGAMARRLFGEGRPRQPSLAGVTRRLYALGSRSPRAAEQLARLRQTSPGLAVVEALGPGMAAPPAGEGGLVVVPGAGQASAEAVAAAMGERVASRVAAWPAGAGLLLLTGGDTAMAALQRLGVASIEVVAEWAPGVPLGRLEGDPARPVITKAGGFGEPDLLAALERELAASTRAASECDQG</sequence>
<keyword evidence="3" id="KW-0547">Nucleotide-binding</keyword>
<dbReference type="InterPro" id="IPR010737">
    <property type="entry name" value="4-carb_acid_sugar_kinase_N"/>
</dbReference>
<evidence type="ECO:0000259" key="7">
    <source>
        <dbReference type="Pfam" id="PF07005"/>
    </source>
</evidence>
<keyword evidence="4" id="KW-0418">Kinase</keyword>
<dbReference type="GO" id="GO:0005524">
    <property type="term" value="F:ATP binding"/>
    <property type="evidence" value="ECO:0007669"/>
    <property type="project" value="UniProtKB-KW"/>
</dbReference>
<proteinExistence type="inferred from homology"/>
<organism evidence="9 10">
    <name type="scientific">Halomonas campaniensis</name>
    <dbReference type="NCBI Taxonomy" id="213554"/>
    <lineage>
        <taxon>Bacteria</taxon>
        <taxon>Pseudomonadati</taxon>
        <taxon>Pseudomonadota</taxon>
        <taxon>Gammaproteobacteria</taxon>
        <taxon>Oceanospirillales</taxon>
        <taxon>Halomonadaceae</taxon>
        <taxon>Halomonas</taxon>
    </lineage>
</organism>
<evidence type="ECO:0000256" key="1">
    <source>
        <dbReference type="ARBA" id="ARBA00005715"/>
    </source>
</evidence>
<keyword evidence="5" id="KW-0067">ATP-binding</keyword>
<evidence type="ECO:0000256" key="5">
    <source>
        <dbReference type="ARBA" id="ARBA00022840"/>
    </source>
</evidence>
<dbReference type="InterPro" id="IPR037051">
    <property type="entry name" value="4-carb_acid_sugar_kinase_N_sf"/>
</dbReference>
<dbReference type="GO" id="GO:0016301">
    <property type="term" value="F:kinase activity"/>
    <property type="evidence" value="ECO:0007669"/>
    <property type="project" value="UniProtKB-KW"/>
</dbReference>
<comment type="similarity">
    <text evidence="1">Belongs to the four-carbon acid sugar kinase family.</text>
</comment>
<feature type="domain" description="Four-carbon acid sugar kinase N-terminal" evidence="7">
    <location>
        <begin position="7"/>
        <end position="219"/>
    </location>
</feature>